<sequence>MFKLRQQVVRRAFQARALEWDVLSKKLTDPRARAALESLRNVHGEIQGEARAFVKEPEAIDFDYYRSVIKNKELVDAMEANYKAISFPTISADELDAASKSSELPDELRVNEKETVDKLFTQLNEKVEDSKNRIVELQELVGLMEETRTTLATTMDEMTAMYPEVEDEIDEEIANLEWEKDTQ</sequence>
<keyword evidence="7" id="KW-0406">Ion transport</keyword>
<dbReference type="Proteomes" id="UP000284657">
    <property type="component" value="Unassembled WGS sequence"/>
</dbReference>
<accession>A0A3F2RCW4</accession>
<reference evidence="11" key="1">
    <citation type="journal article" date="2015" name="Genom Data">
        <title>Genome sequences of six Phytophthora species associated with forests in New Zealand.</title>
        <authorList>
            <person name="Studholme D.J."/>
            <person name="McDougal R.L."/>
            <person name="Sambles C."/>
            <person name="Hansen E."/>
            <person name="Hardy G."/>
            <person name="Grant M."/>
            <person name="Ganley R.J."/>
            <person name="Williams N.M."/>
        </authorList>
    </citation>
    <scope>NUCLEOTIDE SEQUENCE</scope>
    <source>
        <strain evidence="11">NZFS 2646</strain>
        <strain evidence="12">NZFS 3630</strain>
    </source>
</reference>
<dbReference type="Proteomes" id="UP000792063">
    <property type="component" value="Unassembled WGS sequence"/>
</dbReference>
<dbReference type="STRING" id="325452.A0A3F2RCW4"/>
<dbReference type="SUPFAM" id="SSF161065">
    <property type="entry name" value="ATP synthase D chain-like"/>
    <property type="match status" value="1"/>
</dbReference>
<dbReference type="Pfam" id="PF05873">
    <property type="entry name" value="Mt_ATP-synt_D"/>
    <property type="match status" value="1"/>
</dbReference>
<reference evidence="17 18" key="2">
    <citation type="submission" date="2018-07" db="EMBL/GenBank/DDBJ databases">
        <title>Genome sequencing of oomycete isolates from Chile give support for New Zealand origin for Phytophthora kernoviae and make available the first Nothophytophthora sp. genome.</title>
        <authorList>
            <person name="Studholme D.J."/>
            <person name="Sanfuentes E."/>
            <person name="Panda P."/>
            <person name="Hill R."/>
            <person name="Sambles C."/>
            <person name="Grant M."/>
            <person name="Williams N.M."/>
            <person name="Mcdougal R.L."/>
        </authorList>
    </citation>
    <scope>NUCLEOTIDE SEQUENCE [LARGE SCALE GENOMIC DNA]</scope>
    <source>
        <strain evidence="13">Chile2</strain>
        <strain evidence="16">Chile4</strain>
        <strain evidence="14">Chile6</strain>
        <strain evidence="15">Chile7</strain>
    </source>
</reference>
<comment type="similarity">
    <text evidence="2">Belongs to the ATPase d subunit family.</text>
</comment>
<dbReference type="EMBL" id="MBDO02000624">
    <property type="protein sequence ID" value="RLN53402.1"/>
    <property type="molecule type" value="Genomic_DNA"/>
</dbReference>
<evidence type="ECO:0000313" key="15">
    <source>
        <dbReference type="EMBL" id="RLN54972.1"/>
    </source>
</evidence>
<evidence type="ECO:0000256" key="2">
    <source>
        <dbReference type="ARBA" id="ARBA00006842"/>
    </source>
</evidence>
<evidence type="ECO:0000313" key="11">
    <source>
        <dbReference type="EMBL" id="KAG2504215.1"/>
    </source>
</evidence>
<evidence type="ECO:0000313" key="14">
    <source>
        <dbReference type="EMBL" id="RLN53402.1"/>
    </source>
</evidence>
<evidence type="ECO:0000313" key="18">
    <source>
        <dbReference type="Proteomes" id="UP000284657"/>
    </source>
</evidence>
<name>A0A3F2RCW4_9STRA</name>
<keyword evidence="4" id="KW-0138">CF(0)</keyword>
<keyword evidence="3" id="KW-0813">Transport</keyword>
<feature type="coiled-coil region" evidence="10">
    <location>
        <begin position="120"/>
        <end position="147"/>
    </location>
</feature>
<evidence type="ECO:0000256" key="1">
    <source>
        <dbReference type="ARBA" id="ARBA00004273"/>
    </source>
</evidence>
<dbReference type="Gene3D" id="6.10.280.70">
    <property type="match status" value="1"/>
</dbReference>
<dbReference type="Proteomes" id="UP000277300">
    <property type="component" value="Unassembled WGS sequence"/>
</dbReference>
<evidence type="ECO:0000313" key="12">
    <source>
        <dbReference type="EMBL" id="KAG2506857.1"/>
    </source>
</evidence>
<keyword evidence="9" id="KW-0472">Membrane</keyword>
<evidence type="ECO:0000256" key="10">
    <source>
        <dbReference type="SAM" id="Coils"/>
    </source>
</evidence>
<dbReference type="Proteomes" id="UP000285883">
    <property type="component" value="Unassembled WGS sequence"/>
</dbReference>
<evidence type="ECO:0000256" key="7">
    <source>
        <dbReference type="ARBA" id="ARBA00023065"/>
    </source>
</evidence>
<evidence type="ECO:0000256" key="9">
    <source>
        <dbReference type="ARBA" id="ARBA00023136"/>
    </source>
</evidence>
<evidence type="ECO:0000256" key="8">
    <source>
        <dbReference type="ARBA" id="ARBA00023128"/>
    </source>
</evidence>
<dbReference type="GO" id="GO:0015078">
    <property type="term" value="F:proton transmembrane transporter activity"/>
    <property type="evidence" value="ECO:0007669"/>
    <property type="project" value="InterPro"/>
</dbReference>
<evidence type="ECO:0000256" key="6">
    <source>
        <dbReference type="ARBA" id="ARBA00022792"/>
    </source>
</evidence>
<dbReference type="InterPro" id="IPR036228">
    <property type="entry name" value="ATP_synth_F0_dsu_sf_mt"/>
</dbReference>
<dbReference type="Proteomes" id="UP000785171">
    <property type="component" value="Unassembled WGS sequence"/>
</dbReference>
<evidence type="ECO:0000256" key="5">
    <source>
        <dbReference type="ARBA" id="ARBA00022781"/>
    </source>
</evidence>
<dbReference type="InterPro" id="IPR008689">
    <property type="entry name" value="ATP_synth_F0_dsu_mt"/>
</dbReference>
<dbReference type="AlphaFoldDB" id="A0A3F2RCW4"/>
<comment type="subcellular location">
    <subcellularLocation>
        <location evidence="1">Mitochondrion inner membrane</location>
    </subcellularLocation>
</comment>
<evidence type="ECO:0000313" key="17">
    <source>
        <dbReference type="Proteomes" id="UP000277300"/>
    </source>
</evidence>
<keyword evidence="8" id="KW-0496">Mitochondrion</keyword>
<dbReference type="GO" id="GO:0015986">
    <property type="term" value="P:proton motive force-driven ATP synthesis"/>
    <property type="evidence" value="ECO:0007669"/>
    <property type="project" value="InterPro"/>
</dbReference>
<keyword evidence="5" id="KW-0375">Hydrogen ion transport</keyword>
<keyword evidence="10" id="KW-0175">Coiled coil</keyword>
<evidence type="ECO:0000256" key="3">
    <source>
        <dbReference type="ARBA" id="ARBA00022448"/>
    </source>
</evidence>
<dbReference type="EMBL" id="MBAD02001410">
    <property type="protein sequence ID" value="RLN54972.1"/>
    <property type="molecule type" value="Genomic_DNA"/>
</dbReference>
<evidence type="ECO:0000313" key="19">
    <source>
        <dbReference type="Proteomes" id="UP000285624"/>
    </source>
</evidence>
<comment type="caution">
    <text evidence="14">The sequence shown here is derived from an EMBL/GenBank/DDBJ whole genome shotgun (WGS) entry which is preliminary data.</text>
</comment>
<dbReference type="GO" id="GO:0045259">
    <property type="term" value="C:proton-transporting ATP synthase complex"/>
    <property type="evidence" value="ECO:0007669"/>
    <property type="project" value="UniProtKB-KW"/>
</dbReference>
<dbReference type="EMBL" id="MBDN02000623">
    <property type="protein sequence ID" value="RLN74028.1"/>
    <property type="molecule type" value="Genomic_DNA"/>
</dbReference>
<evidence type="ECO:0000313" key="13">
    <source>
        <dbReference type="EMBL" id="RLN10234.1"/>
    </source>
</evidence>
<protein>
    <submittedName>
        <fullName evidence="14">Uncharacterized protein</fullName>
    </submittedName>
</protein>
<reference evidence="11" key="3">
    <citation type="submission" date="2020-06" db="EMBL/GenBank/DDBJ databases">
        <authorList>
            <person name="Studholme D.J."/>
        </authorList>
    </citation>
    <scope>NUCLEOTIDE SEQUENCE</scope>
    <source>
        <strain evidence="11">NZFS 2646</strain>
        <strain evidence="12">NZFS 3630</strain>
    </source>
</reference>
<dbReference type="PANTHER" id="PTHR12700">
    <property type="entry name" value="ATP SYNTHASE SUBUNIT D, MITOCHONDRIAL"/>
    <property type="match status" value="1"/>
</dbReference>
<dbReference type="EMBL" id="MAYM02001862">
    <property type="protein sequence ID" value="RLN10234.1"/>
    <property type="molecule type" value="Genomic_DNA"/>
</dbReference>
<organism evidence="14 17">
    <name type="scientific">Phytophthora kernoviae</name>
    <dbReference type="NCBI Taxonomy" id="325452"/>
    <lineage>
        <taxon>Eukaryota</taxon>
        <taxon>Sar</taxon>
        <taxon>Stramenopiles</taxon>
        <taxon>Oomycota</taxon>
        <taxon>Peronosporomycetes</taxon>
        <taxon>Peronosporales</taxon>
        <taxon>Peronosporaceae</taxon>
        <taxon>Phytophthora</taxon>
    </lineage>
</organism>
<keyword evidence="6" id="KW-0999">Mitochondrion inner membrane</keyword>
<keyword evidence="19" id="KW-1185">Reference proteome</keyword>
<dbReference type="EMBL" id="JPWV03000794">
    <property type="protein sequence ID" value="KAG2504215.1"/>
    <property type="molecule type" value="Genomic_DNA"/>
</dbReference>
<evidence type="ECO:0000256" key="4">
    <source>
        <dbReference type="ARBA" id="ARBA00022547"/>
    </source>
</evidence>
<dbReference type="OrthoDB" id="35799at2759"/>
<gene>
    <name evidence="13" type="ORF">BBI17_009133</name>
    <name evidence="15" type="ORF">BBJ29_008953</name>
    <name evidence="16" type="ORF">BBO99_00009126</name>
    <name evidence="14" type="ORF">BBP00_00009331</name>
    <name evidence="11" type="ORF">JM16_009347</name>
    <name evidence="12" type="ORF">JM18_009382</name>
</gene>
<evidence type="ECO:0000313" key="16">
    <source>
        <dbReference type="EMBL" id="RLN74028.1"/>
    </source>
</evidence>
<dbReference type="GO" id="GO:0005743">
    <property type="term" value="C:mitochondrial inner membrane"/>
    <property type="evidence" value="ECO:0007669"/>
    <property type="project" value="UniProtKB-SubCell"/>
</dbReference>
<dbReference type="EMBL" id="JPWU03000806">
    <property type="protein sequence ID" value="KAG2506857.1"/>
    <property type="molecule type" value="Genomic_DNA"/>
</dbReference>
<dbReference type="Proteomes" id="UP000285624">
    <property type="component" value="Unassembled WGS sequence"/>
</dbReference>
<proteinExistence type="inferred from homology"/>